<comment type="subcellular location">
    <subcellularLocation>
        <location evidence="1">Endomembrane system</location>
        <topology evidence="1">Multi-pass membrane protein</topology>
    </subcellularLocation>
    <subcellularLocation>
        <location evidence="7">Endoplasmic reticulum membrane</location>
        <topology evidence="7">Multi-pass membrane protein</topology>
    </subcellularLocation>
</comment>
<dbReference type="Proteomes" id="UP000018144">
    <property type="component" value="Unassembled WGS sequence"/>
</dbReference>
<dbReference type="PANTHER" id="PTHR13148">
    <property type="entry name" value="PER1-RELATED"/>
    <property type="match status" value="1"/>
</dbReference>
<proteinExistence type="inferred from homology"/>
<feature type="transmembrane region" description="Helical" evidence="7">
    <location>
        <begin position="252"/>
        <end position="272"/>
    </location>
</feature>
<dbReference type="GO" id="GO:0005789">
    <property type="term" value="C:endoplasmic reticulum membrane"/>
    <property type="evidence" value="ECO:0007669"/>
    <property type="project" value="UniProtKB-SubCell"/>
</dbReference>
<feature type="transmembrane region" description="Helical" evidence="7">
    <location>
        <begin position="284"/>
        <end position="302"/>
    </location>
</feature>
<dbReference type="OrthoDB" id="419770at2759"/>
<dbReference type="OMA" id="DFMIEDC"/>
<feature type="signal peptide" evidence="7">
    <location>
        <begin position="1"/>
        <end position="19"/>
    </location>
</feature>
<keyword evidence="6 7" id="KW-0472">Membrane</keyword>
<dbReference type="InterPro" id="IPR007217">
    <property type="entry name" value="Per1-like"/>
</dbReference>
<evidence type="ECO:0000256" key="1">
    <source>
        <dbReference type="ARBA" id="ARBA00004127"/>
    </source>
</evidence>
<evidence type="ECO:0000313" key="9">
    <source>
        <dbReference type="Proteomes" id="UP000018144"/>
    </source>
</evidence>
<keyword evidence="9" id="KW-1185">Reference proteome</keyword>
<evidence type="ECO:0000256" key="2">
    <source>
        <dbReference type="ARBA" id="ARBA00022502"/>
    </source>
</evidence>
<evidence type="ECO:0000256" key="7">
    <source>
        <dbReference type="RuleBase" id="RU365066"/>
    </source>
</evidence>
<keyword evidence="7" id="KW-0256">Endoplasmic reticulum</keyword>
<evidence type="ECO:0000256" key="3">
    <source>
        <dbReference type="ARBA" id="ARBA00022692"/>
    </source>
</evidence>
<dbReference type="eggNOG" id="KOG2970">
    <property type="taxonomic scope" value="Eukaryota"/>
</dbReference>
<feature type="transmembrane region" description="Helical" evidence="7">
    <location>
        <begin position="133"/>
        <end position="152"/>
    </location>
</feature>
<dbReference type="EMBL" id="HF935625">
    <property type="protein sequence ID" value="CCX11513.1"/>
    <property type="molecule type" value="Genomic_DNA"/>
</dbReference>
<sequence length="315" mass="36855">MKPHLLLPLLLLWLSPAIASRGDDLQEFKDCVSNCITTNCDSPTPTTIPLHLRLLLWTCPQECDYACQRLITSSRITSGLPVEQFHGKWPFRRLLGVQEPFSVLFSILNGLAHYRGLQSLRSELPRKYPLMTYYTWFSYIGMICWFFSALFHTRDFIATERLDYFGAGANVMYGLFYCPIRIFRLYRPSYRHLIKPWAYLCLACYLAHVYYLQFVTWDYTYNMAANVVVGSISNLLWTWFSIRQYGKMKKVWAAWPGLIVTWLILAMSLELLDFPPWGDALDAHALWHAMTILPAVWWYRFLVRDGRGNVEWGKA</sequence>
<feature type="transmembrane region" description="Helical" evidence="7">
    <location>
        <begin position="196"/>
        <end position="213"/>
    </location>
</feature>
<dbReference type="AlphaFoldDB" id="U4L4R3"/>
<feature type="chain" id="PRO_5016482542" description="Post-GPI attachment to proteins factor 3" evidence="7">
    <location>
        <begin position="20"/>
        <end position="315"/>
    </location>
</feature>
<keyword evidence="3 7" id="KW-0812">Transmembrane</keyword>
<keyword evidence="4 7" id="KW-0732">Signal</keyword>
<evidence type="ECO:0000256" key="6">
    <source>
        <dbReference type="ARBA" id="ARBA00023136"/>
    </source>
</evidence>
<evidence type="ECO:0000256" key="4">
    <source>
        <dbReference type="ARBA" id="ARBA00022729"/>
    </source>
</evidence>
<keyword evidence="2 7" id="KW-0337">GPI-anchor biosynthesis</keyword>
<accession>U4L4R3</accession>
<keyword evidence="5 7" id="KW-1133">Transmembrane helix</keyword>
<gene>
    <name evidence="8" type="ORF">PCON_11107</name>
</gene>
<dbReference type="STRING" id="1076935.U4L4R3"/>
<dbReference type="Pfam" id="PF04080">
    <property type="entry name" value="Per1"/>
    <property type="match status" value="1"/>
</dbReference>
<reference evidence="8 9" key="1">
    <citation type="journal article" date="2013" name="PLoS Genet.">
        <title>The genome and development-dependent transcriptomes of Pyronema confluens: a window into fungal evolution.</title>
        <authorList>
            <person name="Traeger S."/>
            <person name="Altegoer F."/>
            <person name="Freitag M."/>
            <person name="Gabaldon T."/>
            <person name="Kempken F."/>
            <person name="Kumar A."/>
            <person name="Marcet-Houben M."/>
            <person name="Poggeler S."/>
            <person name="Stajich J.E."/>
            <person name="Nowrousian M."/>
        </authorList>
    </citation>
    <scope>NUCLEOTIDE SEQUENCE [LARGE SCALE GENOMIC DNA]</scope>
    <source>
        <strain evidence="9">CBS 100304</strain>
        <tissue evidence="8">Vegetative mycelium</tissue>
    </source>
</reference>
<organism evidence="8 9">
    <name type="scientific">Pyronema omphalodes (strain CBS 100304)</name>
    <name type="common">Pyronema confluens</name>
    <dbReference type="NCBI Taxonomy" id="1076935"/>
    <lineage>
        <taxon>Eukaryota</taxon>
        <taxon>Fungi</taxon>
        <taxon>Dikarya</taxon>
        <taxon>Ascomycota</taxon>
        <taxon>Pezizomycotina</taxon>
        <taxon>Pezizomycetes</taxon>
        <taxon>Pezizales</taxon>
        <taxon>Pyronemataceae</taxon>
        <taxon>Pyronema</taxon>
    </lineage>
</organism>
<dbReference type="GO" id="GO:0016788">
    <property type="term" value="F:hydrolase activity, acting on ester bonds"/>
    <property type="evidence" value="ECO:0007669"/>
    <property type="project" value="TreeGrafter"/>
</dbReference>
<dbReference type="GO" id="GO:0006506">
    <property type="term" value="P:GPI anchor biosynthetic process"/>
    <property type="evidence" value="ECO:0007669"/>
    <property type="project" value="UniProtKB-KW"/>
</dbReference>
<protein>
    <recommendedName>
        <fullName evidence="7">Post-GPI attachment to proteins factor 3</fullName>
    </recommendedName>
</protein>
<comment type="similarity">
    <text evidence="7">Belongs to the PGAP3 family.</text>
</comment>
<evidence type="ECO:0000256" key="5">
    <source>
        <dbReference type="ARBA" id="ARBA00022989"/>
    </source>
</evidence>
<feature type="transmembrane region" description="Helical" evidence="7">
    <location>
        <begin position="164"/>
        <end position="184"/>
    </location>
</feature>
<name>U4L4R3_PYROM</name>
<dbReference type="PANTHER" id="PTHR13148:SF0">
    <property type="entry name" value="POST-GPI ATTACHMENT TO PROTEINS FACTOR 3"/>
    <property type="match status" value="1"/>
</dbReference>
<evidence type="ECO:0000313" key="8">
    <source>
        <dbReference type="EMBL" id="CCX11513.1"/>
    </source>
</evidence>
<comment type="caution">
    <text evidence="7">Lacks conserved residue(s) required for the propagation of feature annotation.</text>
</comment>
<comment type="function">
    <text evidence="7">Involved in the lipid remodeling steps of GPI-anchor maturation.</text>
</comment>